<dbReference type="GO" id="GO:0005524">
    <property type="term" value="F:ATP binding"/>
    <property type="evidence" value="ECO:0007669"/>
    <property type="project" value="UniProtKB-KW"/>
</dbReference>
<dbReference type="STRING" id="229919.GCA_001050195_02039"/>
<keyword evidence="1" id="KW-0813">Transport</keyword>
<sequence length="280" mass="31401">MSDFQFTPSPDGREEILRIEGLTKLFGGLRAVNNFSLQLHRGDLNGLIGPNGAGKTTVFNMITGVYTPTTGSIQFRGQEITGLEPFQINQMGIARTFQNIRLFPNLTVLDNVRIAYHPHAGYNLLDGIFRNERFQVKEKELTERAQEFLSVFGLEDRQGEIAKNLPYGEQRRLEIARALAAEPKLLLLDEPAAGMNPAETVALMDLIHFIRERFNLTILLIEHQMRVVMGICEYITVMDFGEVIARGTPAEIQANPRVVEAYLGPGAAALSEKFRRKKTV</sequence>
<evidence type="ECO:0000256" key="1">
    <source>
        <dbReference type="ARBA" id="ARBA00022448"/>
    </source>
</evidence>
<dbReference type="InterPro" id="IPR051120">
    <property type="entry name" value="ABC_AA/LPS_Transport"/>
</dbReference>
<keyword evidence="2" id="KW-0547">Nucleotide-binding</keyword>
<dbReference type="Pfam" id="PF00005">
    <property type="entry name" value="ABC_tran"/>
    <property type="match status" value="1"/>
</dbReference>
<proteinExistence type="predicted"/>
<dbReference type="Gene3D" id="3.40.50.300">
    <property type="entry name" value="P-loop containing nucleotide triphosphate hydrolases"/>
    <property type="match status" value="1"/>
</dbReference>
<dbReference type="InterPro" id="IPR003439">
    <property type="entry name" value="ABC_transporter-like_ATP-bd"/>
</dbReference>
<dbReference type="EMBL" id="DPBP01000007">
    <property type="protein sequence ID" value="HCE16562.1"/>
    <property type="molecule type" value="Genomic_DNA"/>
</dbReference>
<reference evidence="5 6" key="1">
    <citation type="journal article" date="2018" name="Nat. Biotechnol.">
        <title>A standardized bacterial taxonomy based on genome phylogeny substantially revises the tree of life.</title>
        <authorList>
            <person name="Parks D.H."/>
            <person name="Chuvochina M."/>
            <person name="Waite D.W."/>
            <person name="Rinke C."/>
            <person name="Skarshewski A."/>
            <person name="Chaumeil P.A."/>
            <person name="Hugenholtz P."/>
        </authorList>
    </citation>
    <scope>NUCLEOTIDE SEQUENCE [LARGE SCALE GENOMIC DNA]</scope>
    <source>
        <strain evidence="5">UBA8781</strain>
    </source>
</reference>
<dbReference type="CDD" id="cd03219">
    <property type="entry name" value="ABC_Mj1267_LivG_branched"/>
    <property type="match status" value="1"/>
</dbReference>
<dbReference type="GO" id="GO:0016887">
    <property type="term" value="F:ATP hydrolysis activity"/>
    <property type="evidence" value="ECO:0007669"/>
    <property type="project" value="InterPro"/>
</dbReference>
<dbReference type="GO" id="GO:0015188">
    <property type="term" value="F:L-isoleucine transmembrane transporter activity"/>
    <property type="evidence" value="ECO:0007669"/>
    <property type="project" value="TreeGrafter"/>
</dbReference>
<dbReference type="GO" id="GO:1903806">
    <property type="term" value="P:L-isoleucine import across plasma membrane"/>
    <property type="evidence" value="ECO:0007669"/>
    <property type="project" value="TreeGrafter"/>
</dbReference>
<organism evidence="5 6">
    <name type="scientific">Anaerolinea thermolimosa</name>
    <dbReference type="NCBI Taxonomy" id="229919"/>
    <lineage>
        <taxon>Bacteria</taxon>
        <taxon>Bacillati</taxon>
        <taxon>Chloroflexota</taxon>
        <taxon>Anaerolineae</taxon>
        <taxon>Anaerolineales</taxon>
        <taxon>Anaerolineaceae</taxon>
        <taxon>Anaerolinea</taxon>
    </lineage>
</organism>
<evidence type="ECO:0000313" key="6">
    <source>
        <dbReference type="Proteomes" id="UP000264141"/>
    </source>
</evidence>
<evidence type="ECO:0000256" key="3">
    <source>
        <dbReference type="ARBA" id="ARBA00022840"/>
    </source>
</evidence>
<dbReference type="InterPro" id="IPR032823">
    <property type="entry name" value="BCA_ABC_TP_C"/>
</dbReference>
<dbReference type="RefSeq" id="WP_062193112.1">
    <property type="nucleotide sequence ID" value="NZ_DF967965.1"/>
</dbReference>
<dbReference type="OrthoDB" id="9805514at2"/>
<dbReference type="GO" id="GO:0015192">
    <property type="term" value="F:L-phenylalanine transmembrane transporter activity"/>
    <property type="evidence" value="ECO:0007669"/>
    <property type="project" value="TreeGrafter"/>
</dbReference>
<dbReference type="PROSITE" id="PS50893">
    <property type="entry name" value="ABC_TRANSPORTER_2"/>
    <property type="match status" value="1"/>
</dbReference>
<dbReference type="GO" id="GO:0042941">
    <property type="term" value="P:D-alanine transmembrane transport"/>
    <property type="evidence" value="ECO:0007669"/>
    <property type="project" value="TreeGrafter"/>
</dbReference>
<feature type="domain" description="ABC transporter" evidence="4">
    <location>
        <begin position="17"/>
        <end position="265"/>
    </location>
</feature>
<protein>
    <submittedName>
        <fullName evidence="5">ABC transporter ATP-binding protein</fullName>
    </submittedName>
</protein>
<gene>
    <name evidence="5" type="primary">livG</name>
    <name evidence="5" type="ORF">DEQ80_01755</name>
</gene>
<dbReference type="GO" id="GO:0005886">
    <property type="term" value="C:plasma membrane"/>
    <property type="evidence" value="ECO:0007669"/>
    <property type="project" value="TreeGrafter"/>
</dbReference>
<dbReference type="SMART" id="SM00382">
    <property type="entry name" value="AAA"/>
    <property type="match status" value="1"/>
</dbReference>
<dbReference type="Proteomes" id="UP000264141">
    <property type="component" value="Unassembled WGS sequence"/>
</dbReference>
<dbReference type="GO" id="GO:1903805">
    <property type="term" value="P:L-valine import across plasma membrane"/>
    <property type="evidence" value="ECO:0007669"/>
    <property type="project" value="TreeGrafter"/>
</dbReference>
<dbReference type="InterPro" id="IPR003593">
    <property type="entry name" value="AAA+_ATPase"/>
</dbReference>
<accession>A0A3D1JDG2</accession>
<evidence type="ECO:0000259" key="4">
    <source>
        <dbReference type="PROSITE" id="PS50893"/>
    </source>
</evidence>
<dbReference type="Pfam" id="PF12399">
    <property type="entry name" value="BCA_ABC_TP_C"/>
    <property type="match status" value="1"/>
</dbReference>
<comment type="caution">
    <text evidence="5">The sequence shown here is derived from an EMBL/GenBank/DDBJ whole genome shotgun (WGS) entry which is preliminary data.</text>
</comment>
<evidence type="ECO:0000313" key="5">
    <source>
        <dbReference type="EMBL" id="HCE16562.1"/>
    </source>
</evidence>
<keyword evidence="3 5" id="KW-0067">ATP-binding</keyword>
<dbReference type="InterPro" id="IPR027417">
    <property type="entry name" value="P-loop_NTPase"/>
</dbReference>
<dbReference type="AlphaFoldDB" id="A0A3D1JDG2"/>
<name>A0A3D1JDG2_9CHLR</name>
<dbReference type="GO" id="GO:0005304">
    <property type="term" value="F:L-valine transmembrane transporter activity"/>
    <property type="evidence" value="ECO:0007669"/>
    <property type="project" value="TreeGrafter"/>
</dbReference>
<dbReference type="PANTHER" id="PTHR45772:SF7">
    <property type="entry name" value="AMINO ACID ABC TRANSPORTER ATP-BINDING PROTEIN"/>
    <property type="match status" value="1"/>
</dbReference>
<dbReference type="FunFam" id="3.40.50.300:FF:000421">
    <property type="entry name" value="Branched-chain amino acid ABC transporter ATP-binding protein"/>
    <property type="match status" value="1"/>
</dbReference>
<evidence type="ECO:0000256" key="2">
    <source>
        <dbReference type="ARBA" id="ARBA00022741"/>
    </source>
</evidence>
<dbReference type="SUPFAM" id="SSF52540">
    <property type="entry name" value="P-loop containing nucleoside triphosphate hydrolases"/>
    <property type="match status" value="1"/>
</dbReference>
<dbReference type="GO" id="GO:0015808">
    <property type="term" value="P:L-alanine transport"/>
    <property type="evidence" value="ECO:0007669"/>
    <property type="project" value="TreeGrafter"/>
</dbReference>
<dbReference type="PANTHER" id="PTHR45772">
    <property type="entry name" value="CONSERVED COMPONENT OF ABC TRANSPORTER FOR NATURAL AMINO ACIDS-RELATED"/>
    <property type="match status" value="1"/>
</dbReference>